<dbReference type="EMBL" id="FTNK01000002">
    <property type="protein sequence ID" value="SIQ55797.1"/>
    <property type="molecule type" value="Genomic_DNA"/>
</dbReference>
<evidence type="ECO:0000256" key="1">
    <source>
        <dbReference type="SAM" id="Phobius"/>
    </source>
</evidence>
<evidence type="ECO:0000259" key="2">
    <source>
        <dbReference type="Pfam" id="PF13127"/>
    </source>
</evidence>
<keyword evidence="1" id="KW-1133">Transmembrane helix</keyword>
<reference evidence="3 4" key="1">
    <citation type="submission" date="2017-01" db="EMBL/GenBank/DDBJ databases">
        <authorList>
            <person name="Varghese N."/>
            <person name="Submissions S."/>
        </authorList>
    </citation>
    <scope>NUCLEOTIDE SEQUENCE [LARGE SCALE GENOMIC DNA]</scope>
    <source>
        <strain evidence="3 4">ATCC 23464</strain>
    </source>
</reference>
<accession>A0ABY1JPV3</accession>
<keyword evidence="4" id="KW-1185">Reference proteome</keyword>
<dbReference type="RefSeq" id="WP_170878529.1">
    <property type="nucleotide sequence ID" value="NZ_FTNK01000002.1"/>
</dbReference>
<dbReference type="Proteomes" id="UP000186666">
    <property type="component" value="Unassembled WGS sequence"/>
</dbReference>
<proteinExistence type="predicted"/>
<keyword evidence="1" id="KW-0812">Transmembrane</keyword>
<protein>
    <recommendedName>
        <fullName evidence="2">DUF3955 domain-containing protein</fullName>
    </recommendedName>
</protein>
<feature type="transmembrane region" description="Helical" evidence="1">
    <location>
        <begin position="7"/>
        <end position="25"/>
    </location>
</feature>
<dbReference type="PROSITE" id="PS51257">
    <property type="entry name" value="PROKAR_LIPOPROTEIN"/>
    <property type="match status" value="1"/>
</dbReference>
<dbReference type="Pfam" id="PF13127">
    <property type="entry name" value="DUF3955"/>
    <property type="match status" value="1"/>
</dbReference>
<evidence type="ECO:0000313" key="4">
    <source>
        <dbReference type="Proteomes" id="UP000186666"/>
    </source>
</evidence>
<name>A0ABY1JPV3_9BACL</name>
<organism evidence="3 4">
    <name type="scientific">Paenibacillus macquariensis</name>
    <dbReference type="NCBI Taxonomy" id="948756"/>
    <lineage>
        <taxon>Bacteria</taxon>
        <taxon>Bacillati</taxon>
        <taxon>Bacillota</taxon>
        <taxon>Bacilli</taxon>
        <taxon>Bacillales</taxon>
        <taxon>Paenibacillaceae</taxon>
        <taxon>Paenibacillus</taxon>
    </lineage>
</organism>
<feature type="transmembrane region" description="Helical" evidence="1">
    <location>
        <begin position="45"/>
        <end position="65"/>
    </location>
</feature>
<gene>
    <name evidence="3" type="ORF">SAMN05421578_102557</name>
</gene>
<comment type="caution">
    <text evidence="3">The sequence shown here is derived from an EMBL/GenBank/DDBJ whole genome shotgun (WGS) entry which is preliminary data.</text>
</comment>
<feature type="domain" description="DUF3955" evidence="2">
    <location>
        <begin position="6"/>
        <end position="61"/>
    </location>
</feature>
<sequence length="72" mass="7808">MMKKNILALMSIIIGIGCFVTYSIIGSEVAPDGTLKEPFFLIPIGYLFLAIGIILGLAVSIASFFRKPQKTD</sequence>
<keyword evidence="1" id="KW-0472">Membrane</keyword>
<evidence type="ECO:0000313" key="3">
    <source>
        <dbReference type="EMBL" id="SIQ55797.1"/>
    </source>
</evidence>
<dbReference type="InterPro" id="IPR025016">
    <property type="entry name" value="DUF3955"/>
</dbReference>